<evidence type="ECO:0008006" key="6">
    <source>
        <dbReference type="Google" id="ProtNLM"/>
    </source>
</evidence>
<dbReference type="CDD" id="cd00063">
    <property type="entry name" value="FN3"/>
    <property type="match status" value="1"/>
</dbReference>
<dbReference type="Pfam" id="PF00041">
    <property type="entry name" value="fn3"/>
    <property type="match status" value="1"/>
</dbReference>
<feature type="domain" description="LTD" evidence="3">
    <location>
        <begin position="1386"/>
        <end position="1529"/>
    </location>
</feature>
<dbReference type="RefSeq" id="WP_113990025.1">
    <property type="nucleotide sequence ID" value="NZ_QLST01000025.1"/>
</dbReference>
<dbReference type="Pfam" id="PF07675">
    <property type="entry name" value="Cleaved_Adhesin"/>
    <property type="match status" value="1"/>
</dbReference>
<protein>
    <recommendedName>
        <fullName evidence="6">T9SS type B sorting domain-containing protein</fullName>
    </recommendedName>
</protein>
<gene>
    <name evidence="4" type="ORF">DPN68_12765</name>
</gene>
<dbReference type="InterPro" id="IPR001322">
    <property type="entry name" value="Lamin_tail_dom"/>
</dbReference>
<accession>A0A365NYQ0</accession>
<keyword evidence="1" id="KW-0732">Signal</keyword>
<evidence type="ECO:0000259" key="3">
    <source>
        <dbReference type="PROSITE" id="PS51841"/>
    </source>
</evidence>
<dbReference type="OrthoDB" id="1278659at2"/>
<evidence type="ECO:0000259" key="2">
    <source>
        <dbReference type="PROSITE" id="PS50853"/>
    </source>
</evidence>
<dbReference type="SUPFAM" id="SSF74853">
    <property type="entry name" value="Lamin A/C globular tail domain"/>
    <property type="match status" value="1"/>
</dbReference>
<evidence type="ECO:0000256" key="1">
    <source>
        <dbReference type="SAM" id="SignalP"/>
    </source>
</evidence>
<sequence>MKKLLLFFMSLFSFFSYGQFSEGFEGATFPPPGWVVTDNGIGTVQSWVRNTAFPNVWTIGVGSAVSNREVLGVPATAQDWLITPQVLVPANGQLRFFARSTSAGIQGSSYRVLLSTTTQDIADFTTTLATFTELDIANGAMQQLFVLLDAYAGQNVYIAFVHEVIDDNGERWILDNVNVDRQCLQPGSLTVSAIGDTSVNIGWSNPTGATQWEVEYGPAGFTPGTGTLVTGIATNPYTLTGLTAATTYDFYVRGICGQDNVSPWSDSGTFTTGLCPASQQCDFVFRMTDSFGDGWNGARMTITQLGQTVAVIGATFTAGAGPVNITVPLCSGQPFELTWTTAGTWPTEVGVAIIDPLGVQIYNKPFNTGTPGTVLYSGPASCIPPTCPAPTNIVVSALTTSSGTITWTDNAGASQWEVIIQPAGTGYPPIGTTPTAVVNTSSYDFSGFPSATSFEVYVRAICSPTDPSLWAGPRNFATLISNDECATAINVPVNTGTACINSVNGTVLGATASPDPNGCGGTDDDDVWFQFTATEGTHNISLVNVAGSTTDLYHVVYSGTCGSLTQLYCSDDNSSIATNLTPGQTYYIRVYTFTATGGQNTTFTLCVGTPVDCSDASAFCGDTGLVYTNSVGVPSYGSIGCLFTTPNPSWYFMQVSQSGNLNFQIQQTSTATGNGIDVDYIVWGPFTPAQFATSCNDLYDFPDGNLSIPNNIASCSYSAAAIENFTIANAIEGNIYIVLITNFSNQPGTVTFTQTNLGGSGAGATNCDIVCSTSLGPDQILCADSYEIVSSNTTADAYQWFFNNVLIPGETGSTLTVFQSGTYKVRITCGINNVEDEIVVTLNPTNIPTFSNPGSICSGAANVPLSNTSNNGVTGQWSLAGNPVTEIDTATAGTFLYIFTPDAVAFPCSPTFEMNVEILGTCTFNSISTAVYIENCETTAPGEFYNTTGVAPNEIGTTSNIFTGNNYGVHLQNSGSLILKGAELRSFKTATSNVCGANLYYRVYLTTGTPGAFSSVALPLLDDCNAGTYPSGGVCNPDDQKWQSIASVIDLTTFAPGNYTVEVYYDLIGDNDSTTDCDDIVLVNNSGDNYLANFTIQALPTFVSTNEECGSSNATITFSGFIPGTTYSVTYTDDSVVVGPINYIANSSGQIFFTGLNAGTYADFNFQVNGCDILLAAPIVITNFSPSITQVTSNTAVCVGEDAVFTIEGTPNFNVSYTINGGSSQFVTLDASGLATVTITTPPAGTVVLQLTSIYNPACTIVVTNSSDVIVNPLPTATIVANTSFVCAGDNAQYTITGTANTTVTYNVDGGADQTLVLNGSGTFMLSIPSPTATTTVTITGITDVNCSNTLNASAAISIVTIPTPTINITQNADCAIPTATFDVTSPLISQVNYPTNLFISEVTDHSTGSLTYVEIYNGTGNPVNLANYKLKVYTNGNPTPACDLLLSGTLANDDVVVVKLSTSTNQGGVVPDLSFTTCSGVNNNDNIRLTTSTDVELDNWGINGTVFTPGGGVGYTYRRISSGTTLPTMTWNPADWTELDPEDYTDVGFYTIYNSNYEYILSDGTTSTTNTYPNVTFTGVAPGNYTLVAHDLVTGCYSQPYSFTIDAPIYNNPILGFSYTTPVCNDNGNLLPIGAAGFNSGGSYSSTVGLTINSTTGEINVVGSAPGTYTVTYTFNQDPSQCLNAGTSTFDVTITAGTIATFNSITLCEGDSNTQLPLTSLEGFTGTWNAATIDSSIVGTSTYTFTPTGGQCAAQGTLTVVVVAKEAVTFESLEACANASVDFPTVSVEGYELSGSWSPSSINTSSVGSETYVFTPNDVCYAQATLTVETVICTIQKGISPNGDGLNDSFDLSAFNVKTLQIFNRYGKKVYSRGNYSNEWFGQADNGNELPDGTYYYVIEFNDLPSKTGWIYINRAQ</sequence>
<dbReference type="Pfam" id="PF23759">
    <property type="entry name" value="GBD_T9SS_assoc"/>
    <property type="match status" value="1"/>
</dbReference>
<dbReference type="InterPro" id="IPR013783">
    <property type="entry name" value="Ig-like_fold"/>
</dbReference>
<dbReference type="InterPro" id="IPR026341">
    <property type="entry name" value="T9SS_type_B"/>
</dbReference>
<feature type="chain" id="PRO_5016876682" description="T9SS type B sorting domain-containing protein" evidence="1">
    <location>
        <begin position="19"/>
        <end position="1918"/>
    </location>
</feature>
<dbReference type="PROSITE" id="PS51841">
    <property type="entry name" value="LTD"/>
    <property type="match status" value="1"/>
</dbReference>
<evidence type="ECO:0000313" key="5">
    <source>
        <dbReference type="Proteomes" id="UP000253319"/>
    </source>
</evidence>
<dbReference type="Proteomes" id="UP000253319">
    <property type="component" value="Unassembled WGS sequence"/>
</dbReference>
<dbReference type="EMBL" id="QLST01000025">
    <property type="protein sequence ID" value="RBA27322.1"/>
    <property type="molecule type" value="Genomic_DNA"/>
</dbReference>
<organism evidence="4 5">
    <name type="scientific">Flavobacterium tibetense</name>
    <dbReference type="NCBI Taxonomy" id="2233533"/>
    <lineage>
        <taxon>Bacteria</taxon>
        <taxon>Pseudomonadati</taxon>
        <taxon>Bacteroidota</taxon>
        <taxon>Flavobacteriia</taxon>
        <taxon>Flavobacteriales</taxon>
        <taxon>Flavobacteriaceae</taxon>
        <taxon>Flavobacterium</taxon>
    </lineage>
</organism>
<name>A0A365NYQ0_9FLAO</name>
<feature type="domain" description="Fibronectin type-III" evidence="2">
    <location>
        <begin position="389"/>
        <end position="481"/>
    </location>
</feature>
<dbReference type="SUPFAM" id="SSF49265">
    <property type="entry name" value="Fibronectin type III"/>
    <property type="match status" value="2"/>
</dbReference>
<dbReference type="Gene3D" id="2.60.120.380">
    <property type="match status" value="1"/>
</dbReference>
<dbReference type="InterPro" id="IPR036415">
    <property type="entry name" value="Lamin_tail_dom_sf"/>
</dbReference>
<dbReference type="Gene3D" id="2.60.40.10">
    <property type="entry name" value="Immunoglobulins"/>
    <property type="match status" value="2"/>
</dbReference>
<proteinExistence type="predicted"/>
<dbReference type="InterPro" id="IPR011628">
    <property type="entry name" value="Cleaved_adhesin"/>
</dbReference>
<comment type="caution">
    <text evidence="4">The sequence shown here is derived from an EMBL/GenBank/DDBJ whole genome shotgun (WGS) entry which is preliminary data.</text>
</comment>
<dbReference type="PROSITE" id="PS50853">
    <property type="entry name" value="FN3"/>
    <property type="match status" value="2"/>
</dbReference>
<keyword evidence="5" id="KW-1185">Reference proteome</keyword>
<dbReference type="Gene3D" id="2.60.120.200">
    <property type="match status" value="1"/>
</dbReference>
<evidence type="ECO:0000313" key="4">
    <source>
        <dbReference type="EMBL" id="RBA27322.1"/>
    </source>
</evidence>
<dbReference type="NCBIfam" id="TIGR04131">
    <property type="entry name" value="Bac_Flav_CTERM"/>
    <property type="match status" value="1"/>
</dbReference>
<feature type="domain" description="Fibronectin type-III" evidence="2">
    <location>
        <begin position="185"/>
        <end position="275"/>
    </location>
</feature>
<feature type="signal peptide" evidence="1">
    <location>
        <begin position="1"/>
        <end position="18"/>
    </location>
</feature>
<dbReference type="InterPro" id="IPR036116">
    <property type="entry name" value="FN3_sf"/>
</dbReference>
<dbReference type="Pfam" id="PF00932">
    <property type="entry name" value="LTD"/>
    <property type="match status" value="1"/>
</dbReference>
<dbReference type="SMART" id="SM00060">
    <property type="entry name" value="FN3"/>
    <property type="match status" value="2"/>
</dbReference>
<reference evidence="4 5" key="1">
    <citation type="submission" date="2018-06" db="EMBL/GenBank/DDBJ databases">
        <title>Flavobacterium tibetense sp. nov., isolated from a wetland YonghuCo on Tibetan Plateau.</title>
        <authorList>
            <person name="Xing P."/>
            <person name="Phurbu D."/>
            <person name="Lu H."/>
        </authorList>
    </citation>
    <scope>NUCLEOTIDE SEQUENCE [LARGE SCALE GENOMIC DNA]</scope>
    <source>
        <strain evidence="4 5">YH5</strain>
    </source>
</reference>
<dbReference type="InterPro" id="IPR056600">
    <property type="entry name" value="GBD_T9SS_assoc"/>
</dbReference>
<dbReference type="InterPro" id="IPR003961">
    <property type="entry name" value="FN3_dom"/>
</dbReference>
<dbReference type="Pfam" id="PF13585">
    <property type="entry name" value="CHU_C"/>
    <property type="match status" value="1"/>
</dbReference>
<dbReference type="NCBIfam" id="NF038128">
    <property type="entry name" value="choice_anch_J"/>
    <property type="match status" value="1"/>
</dbReference>